<comment type="caution">
    <text evidence="3">The sequence shown here is derived from an EMBL/GenBank/DDBJ whole genome shotgun (WGS) entry which is preliminary data.</text>
</comment>
<feature type="domain" description="Tail spike" evidence="1">
    <location>
        <begin position="90"/>
        <end position="322"/>
    </location>
</feature>
<dbReference type="Pfam" id="PF06605">
    <property type="entry name" value="Prophage_tail"/>
    <property type="match status" value="1"/>
</dbReference>
<reference evidence="3 4" key="1">
    <citation type="submission" date="2021-03" db="EMBL/GenBank/DDBJ databases">
        <title>Identification of novel Bacillus strains.</title>
        <authorList>
            <person name="Xiao Z."/>
            <person name="Li Y."/>
            <person name="Shen J."/>
        </authorList>
    </citation>
    <scope>NUCLEOTIDE SEQUENCE [LARGE SCALE GENOMIC DNA]</scope>
    <source>
        <strain evidence="3 4">SY8</strain>
    </source>
</reference>
<dbReference type="Proteomes" id="UP000677611">
    <property type="component" value="Unassembled WGS sequence"/>
</dbReference>
<accession>A0ABS3P5U6</accession>
<evidence type="ECO:0000259" key="2">
    <source>
        <dbReference type="Pfam" id="PF18994"/>
    </source>
</evidence>
<dbReference type="Gene3D" id="3.55.50.40">
    <property type="match status" value="1"/>
</dbReference>
<proteinExistence type="predicted"/>
<keyword evidence="4" id="KW-1185">Reference proteome</keyword>
<sequence length="664" mass="74061">MKVLAITDVLGNTEPLVGVNGLTRTRKVNGEKTLSFTVIPTSINEISFSMVQEESKIELDGETYVIKQVIERSIGKTFIKKCEAVHSFFVDLINSYEYNTHDGSMTFNAVLSMIFLETPYRYSIQDSFYAEAFENFGDDNRLSLFQKVLERYGAEFYLNGNQVVLKKRIGNDTDFQFRYSYNIKTLERTIDTKGLSTYIKGYGKDIEAEYTSPNAAVFGKLHAKPVRDDRYTNMDSLMSRMKSELQDEPLVSIKVDFVDMRRVGFPYDVPNEGDRVPLIYEPMGINVDTRIMQVEEEFDDNLEIIDSNVTLANYNKSLSGTVFQTVQKEMSKIIDDDGIVKNSALNQAIQSATTAINNSMTELEYPQNGGIIARSKKNPNYIVRFTSEGIGVSMDNGRTYKTAMTAEGIVAELIQAGEISGSTLRTSSGSNYVHIEKQFIRLMESNLTRMFLGYYINLSGKLQPTILMHENITTDKFQEGTLVIAQLNQGTYYSANFGISKGESSAGNTYYPSNLRITSQGNTFLHGDNILNLEGKQGIDLRSDKQLSAYTNTIRLDSKSHIDILTGGNLYTKASGGISQYANNGTFWVEASNGVTFKVLNPSNSFYVEAPQAVFKCQVRTDGVNVAGGSPDSIGTIKYMNGFKGWGYYGHIGSSGWANFTITV</sequence>
<dbReference type="Gene3D" id="6.20.110.10">
    <property type="match status" value="1"/>
</dbReference>
<dbReference type="InterPro" id="IPR007119">
    <property type="entry name" value="Phage_tail_spike_N"/>
</dbReference>
<organism evidence="3 4">
    <name type="scientific">Bacillus arachidis</name>
    <dbReference type="NCBI Taxonomy" id="2819290"/>
    <lineage>
        <taxon>Bacteria</taxon>
        <taxon>Bacillati</taxon>
        <taxon>Bacillota</taxon>
        <taxon>Bacilli</taxon>
        <taxon>Bacillales</taxon>
        <taxon>Bacillaceae</taxon>
        <taxon>Bacillus</taxon>
    </lineage>
</organism>
<name>A0ABS3P5U6_9BACI</name>
<gene>
    <name evidence="3" type="ORF">J4P90_23830</name>
</gene>
<dbReference type="InterPro" id="IPR010572">
    <property type="entry name" value="Tail_dom"/>
</dbReference>
<dbReference type="Pfam" id="PF18994">
    <property type="entry name" value="Prophage_tailD1"/>
    <property type="match status" value="1"/>
</dbReference>
<dbReference type="NCBIfam" id="TIGR01665">
    <property type="entry name" value="put_anti_recept"/>
    <property type="match status" value="1"/>
</dbReference>
<dbReference type="EMBL" id="JAGDQJ010000037">
    <property type="protein sequence ID" value="MBO1628187.1"/>
    <property type="molecule type" value="Genomic_DNA"/>
</dbReference>
<evidence type="ECO:0000259" key="1">
    <source>
        <dbReference type="Pfam" id="PF06605"/>
    </source>
</evidence>
<feature type="domain" description="Prophage endopeptidase tail N-terminal" evidence="2">
    <location>
        <begin position="5"/>
        <end position="86"/>
    </location>
</feature>
<dbReference type="RefSeq" id="WP_208019259.1">
    <property type="nucleotide sequence ID" value="NZ_JAGDQJ010000037.1"/>
</dbReference>
<dbReference type="InterPro" id="IPR044051">
    <property type="entry name" value="Prophage_tail_N"/>
</dbReference>
<protein>
    <submittedName>
        <fullName evidence="3">Phage tail protein</fullName>
    </submittedName>
</protein>
<evidence type="ECO:0000313" key="3">
    <source>
        <dbReference type="EMBL" id="MBO1628187.1"/>
    </source>
</evidence>
<evidence type="ECO:0000313" key="4">
    <source>
        <dbReference type="Proteomes" id="UP000677611"/>
    </source>
</evidence>